<evidence type="ECO:0000313" key="3">
    <source>
        <dbReference type="Proteomes" id="UP001519296"/>
    </source>
</evidence>
<organism evidence="2 3">
    <name type="scientific">Streptococcus oricebi</name>
    <dbReference type="NCBI Taxonomy" id="1547447"/>
    <lineage>
        <taxon>Bacteria</taxon>
        <taxon>Bacillati</taxon>
        <taxon>Bacillota</taxon>
        <taxon>Bacilli</taxon>
        <taxon>Lactobacillales</taxon>
        <taxon>Streptococcaceae</taxon>
        <taxon>Streptococcus</taxon>
    </lineage>
</organism>
<dbReference type="RefSeq" id="WP_209627645.1">
    <property type="nucleotide sequence ID" value="NZ_PRDG01000002.1"/>
</dbReference>
<evidence type="ECO:0000256" key="1">
    <source>
        <dbReference type="SAM" id="SignalP"/>
    </source>
</evidence>
<dbReference type="Proteomes" id="UP001519296">
    <property type="component" value="Unassembled WGS sequence"/>
</dbReference>
<feature type="chain" id="PRO_5045206030" evidence="1">
    <location>
        <begin position="25"/>
        <end position="365"/>
    </location>
</feature>
<reference evidence="2 3" key="1">
    <citation type="submission" date="2018-02" db="EMBL/GenBank/DDBJ databases">
        <title>Draft genome sequence of Streptococcus oricebi CCUG 70868T type strain.</title>
        <authorList>
            <person name="Mendez V."/>
            <person name="Salva-Serra F."/>
            <person name="Jaen-Luchoro D."/>
            <person name="Gonzales-Siles L."/>
            <person name="Karlsson R."/>
            <person name="Engstrom-Jakobsson H."/>
            <person name="Busquets A."/>
            <person name="Gomila M."/>
            <person name="Pineiro-Iglesias B."/>
            <person name="Bennasar-Figueras A."/>
            <person name="Seeger M."/>
            <person name="Moore E."/>
        </authorList>
    </citation>
    <scope>NUCLEOTIDE SEQUENCE [LARGE SCALE GENOMIC DNA]</scope>
    <source>
        <strain evidence="2 3">CCUG 70868</strain>
    </source>
</reference>
<feature type="signal peptide" evidence="1">
    <location>
        <begin position="1"/>
        <end position="24"/>
    </location>
</feature>
<dbReference type="EMBL" id="PRDG01000002">
    <property type="protein sequence ID" value="MBP2623165.1"/>
    <property type="molecule type" value="Genomic_DNA"/>
</dbReference>
<keyword evidence="3" id="KW-1185">Reference proteome</keyword>
<keyword evidence="1" id="KW-0732">Signal</keyword>
<evidence type="ECO:0000313" key="2">
    <source>
        <dbReference type="EMBL" id="MBP2623165.1"/>
    </source>
</evidence>
<gene>
    <name evidence="2" type="ORF">C4K46_04330</name>
</gene>
<accession>A0ABS5B320</accession>
<sequence length="365" mass="41495">MKKIISLILSILLLLVNFQPVAYAAETQNEMSDIDYATEVMAEILEINKILEPLGINLGDLQKLPQKDSAFYEGLKEYLITSSKSSSTTDRSSISSQPSVTSATDWEKVFEDPEKPKLSAESKNDASLWAYAWEMASLNQKRDYNAKDLIQETKYMFMSHYVDIKTGPSFIVDKSISDDVYFSAWITNDDRNTYDTYLKHTRNSDKVFEFTKGVVSMYNSRKWLKEIDELTQITTVRSFLKKIVDIIKEIDGSVEEMRDRIKLVASLLNEENNPKAFVDNLKNNLSNANYDKMATDNMNDALCAMLVAVGIGSGGIGDIFSSMGISALVFYPYMIKDLYDKVWFVSLIQYNGLRVGNRMLRAYGF</sequence>
<protein>
    <submittedName>
        <fullName evidence="2">Uncharacterized protein</fullName>
    </submittedName>
</protein>
<name>A0ABS5B320_9STRE</name>
<proteinExistence type="predicted"/>
<comment type="caution">
    <text evidence="2">The sequence shown here is derived from an EMBL/GenBank/DDBJ whole genome shotgun (WGS) entry which is preliminary data.</text>
</comment>